<gene>
    <name evidence="2" type="ORF">CMMCAS07_05170</name>
</gene>
<keyword evidence="3" id="KW-1185">Reference proteome</keyword>
<evidence type="ECO:0000256" key="1">
    <source>
        <dbReference type="SAM" id="MobiDB-lite"/>
    </source>
</evidence>
<feature type="region of interest" description="Disordered" evidence="1">
    <location>
        <begin position="1"/>
        <end position="23"/>
    </location>
</feature>
<dbReference type="Proteomes" id="UP000195062">
    <property type="component" value="Unassembled WGS sequence"/>
</dbReference>
<dbReference type="AlphaFoldDB" id="A0A251XLL2"/>
<feature type="compositionally biased region" description="Basic and acidic residues" evidence="1">
    <location>
        <begin position="70"/>
        <end position="98"/>
    </location>
</feature>
<organism evidence="2 3">
    <name type="scientific">Clavibacter michiganensis subsp. michiganensis</name>
    <dbReference type="NCBI Taxonomy" id="33013"/>
    <lineage>
        <taxon>Bacteria</taxon>
        <taxon>Bacillati</taxon>
        <taxon>Actinomycetota</taxon>
        <taxon>Actinomycetes</taxon>
        <taxon>Micrococcales</taxon>
        <taxon>Microbacteriaceae</taxon>
        <taxon>Clavibacter</taxon>
    </lineage>
</organism>
<accession>A0A251XLL2</accession>
<proteinExistence type="predicted"/>
<feature type="compositionally biased region" description="Basic and acidic residues" evidence="1">
    <location>
        <begin position="122"/>
        <end position="169"/>
    </location>
</feature>
<feature type="region of interest" description="Disordered" evidence="1">
    <location>
        <begin position="35"/>
        <end position="251"/>
    </location>
</feature>
<dbReference type="EMBL" id="MDHH01000001">
    <property type="protein sequence ID" value="OUE04316.1"/>
    <property type="molecule type" value="Genomic_DNA"/>
</dbReference>
<feature type="compositionally biased region" description="Polar residues" evidence="1">
    <location>
        <begin position="236"/>
        <end position="251"/>
    </location>
</feature>
<comment type="caution">
    <text evidence="2">The sequence shown here is derived from an EMBL/GenBank/DDBJ whole genome shotgun (WGS) entry which is preliminary data.</text>
</comment>
<name>A0A251XLL2_CLAMM</name>
<protein>
    <submittedName>
        <fullName evidence="2">Uncharacterized protein</fullName>
    </submittedName>
</protein>
<reference evidence="2 3" key="1">
    <citation type="submission" date="2016-08" db="EMBL/GenBank/DDBJ databases">
        <title>Genome sequence of Clavibacter michiganensis subsp. michiganensis strain CASJ007.</title>
        <authorList>
            <person name="Thapa S.P."/>
            <person name="Coaker G."/>
        </authorList>
    </citation>
    <scope>NUCLEOTIDE SEQUENCE [LARGE SCALE GENOMIC DNA]</scope>
    <source>
        <strain evidence="2">CASJ007</strain>
    </source>
</reference>
<feature type="compositionally biased region" description="Basic residues" evidence="1">
    <location>
        <begin position="206"/>
        <end position="217"/>
    </location>
</feature>
<evidence type="ECO:0000313" key="3">
    <source>
        <dbReference type="Proteomes" id="UP000195062"/>
    </source>
</evidence>
<feature type="compositionally biased region" description="Acidic residues" evidence="1">
    <location>
        <begin position="112"/>
        <end position="121"/>
    </location>
</feature>
<feature type="compositionally biased region" description="Basic and acidic residues" evidence="1">
    <location>
        <begin position="52"/>
        <end position="61"/>
    </location>
</feature>
<evidence type="ECO:0000313" key="2">
    <source>
        <dbReference type="EMBL" id="OUE04316.1"/>
    </source>
</evidence>
<sequence length="251" mass="26597">MPLHAERRGHRGDGGEATAHRLDVGLVAQHHHGAEIAPVAVDARDVDEEEPVVDHRPERRGSGGGTGLRAGDRVPQHGRDAEVRERAADGIHEAEQRGGPRVADGHPPVGSDAEDALADAGEDGRLILHEARELGRLEAEGEAREPPREDPAGHGPDSEREQGDDRDGGDVDADGVAHRGRREADADLADDAVVPGRTTAVAGTRVRQRPHRHLRPRRLPERPGGPRHLLAPASATVGSVLTRCPSSDASG</sequence>